<feature type="domain" description="T-ag OBD" evidence="17">
    <location>
        <begin position="1"/>
        <end position="58"/>
    </location>
</feature>
<evidence type="ECO:0000256" key="6">
    <source>
        <dbReference type="ARBA" id="ARBA00022741"/>
    </source>
</evidence>
<keyword evidence="16" id="KW-0862">Zinc</keyword>
<evidence type="ECO:0000256" key="16">
    <source>
        <dbReference type="PROSITE-ProRule" id="PRU00671"/>
    </source>
</evidence>
<dbReference type="InterPro" id="IPR010932">
    <property type="entry name" value="Lg_T_Ag_Polyomavir_C"/>
</dbReference>
<dbReference type="Gene3D" id="3.40.1310.20">
    <property type="match status" value="1"/>
</dbReference>
<dbReference type="GO" id="GO:0042025">
    <property type="term" value="C:host cell nucleus"/>
    <property type="evidence" value="ECO:0007669"/>
    <property type="project" value="UniProtKB-SubCell"/>
</dbReference>
<dbReference type="PROSITE" id="PS51287">
    <property type="entry name" value="T_AG_OBD"/>
    <property type="match status" value="1"/>
</dbReference>
<keyword evidence="6" id="KW-0547">Nucleotide-binding</keyword>
<proteinExistence type="predicted"/>
<dbReference type="InterPro" id="IPR027417">
    <property type="entry name" value="P-loop_NTPase"/>
</dbReference>
<reference evidence="19" key="2">
    <citation type="submission" date="2024-02" db="EMBL/GenBank/DDBJ databases">
        <authorList>
            <person name="Hu B."/>
        </authorList>
    </citation>
    <scope>NUCLEOTIDE SEQUENCE</scope>
    <source>
        <strain evidence="19">5A/Uganda/URA13SL/2018</strain>
    </source>
</reference>
<evidence type="ECO:0000256" key="10">
    <source>
        <dbReference type="ARBA" id="ARBA00023125"/>
    </source>
</evidence>
<evidence type="ECO:0000256" key="13">
    <source>
        <dbReference type="ARBA" id="ARBA00034808"/>
    </source>
</evidence>
<evidence type="ECO:0000259" key="18">
    <source>
        <dbReference type="PROSITE" id="PS51341"/>
    </source>
</evidence>
<dbReference type="SUPFAM" id="SSF55464">
    <property type="entry name" value="Origin of replication-binding domain, RBD-like"/>
    <property type="match status" value="1"/>
</dbReference>
<dbReference type="GO" id="GO:0043138">
    <property type="term" value="F:3'-5' DNA helicase activity"/>
    <property type="evidence" value="ECO:0007669"/>
    <property type="project" value="UniProtKB-EC"/>
</dbReference>
<dbReference type="Pfam" id="PF06431">
    <property type="entry name" value="Polyoma_lg_T_C"/>
    <property type="match status" value="1"/>
</dbReference>
<evidence type="ECO:0000256" key="4">
    <source>
        <dbReference type="ARBA" id="ARBA00022705"/>
    </source>
</evidence>
<evidence type="ECO:0000313" key="19">
    <source>
        <dbReference type="EMBL" id="XBH24076.1"/>
    </source>
</evidence>
<dbReference type="InterPro" id="IPR017910">
    <property type="entry name" value="Znf_lg_T-Ag_D1-typ"/>
</dbReference>
<evidence type="ECO:0000256" key="11">
    <source>
        <dbReference type="ARBA" id="ARBA00023235"/>
    </source>
</evidence>
<comment type="catalytic activity">
    <reaction evidence="12">
        <text>Couples ATP hydrolysis with the unwinding of duplex DNA by translocating in the 3'-5' direction.</text>
        <dbReference type="EC" id="5.6.2.4"/>
    </reaction>
</comment>
<comment type="subcellular location">
    <subcellularLocation>
        <location evidence="1">Host nucleus</location>
    </subcellularLocation>
</comment>
<keyword evidence="10 15" id="KW-0238">DNA-binding</keyword>
<reference evidence="19" key="1">
    <citation type="journal article" date="2024" name="Microbiome">
        <title>Substantial viral diversity in bats and rodents from East Africa: insights into evolution, recombination, and cocirculation.</title>
        <authorList>
            <person name="Wang D."/>
            <person name="Yang X."/>
            <person name="Ren Z."/>
            <person name="Hu B."/>
            <person name="Zhao H."/>
            <person name="Yang K."/>
            <person name="Shi P."/>
            <person name="Zhang Z."/>
            <person name="Feng Q."/>
            <person name="Nawenja C.V."/>
            <person name="Obanda V."/>
            <person name="Robert K."/>
            <person name="Nalikka B."/>
            <person name="Waruhiu C.N."/>
            <person name="Ochola G.O."/>
            <person name="Onyuok S.O."/>
            <person name="Ochieng H."/>
            <person name="Li B."/>
            <person name="Zhu Y."/>
            <person name="Si H."/>
            <person name="Yin J."/>
            <person name="Kristiansen K."/>
            <person name="Jin X."/>
            <person name="Xu X."/>
            <person name="Xiao M."/>
            <person name="Agwanda B."/>
            <person name="Ommeh S."/>
            <person name="Li J."/>
            <person name="Shi Z.L."/>
        </authorList>
    </citation>
    <scope>NUCLEOTIDE SEQUENCE</scope>
    <source>
        <strain evidence="19">5A/Uganda/URA13SL/2018</strain>
    </source>
</reference>
<keyword evidence="4" id="KW-0235">DNA replication</keyword>
<name>A0AAU7E2H1_9POLY</name>
<evidence type="ECO:0000256" key="5">
    <source>
        <dbReference type="ARBA" id="ARBA00022723"/>
    </source>
</evidence>
<evidence type="ECO:0000256" key="9">
    <source>
        <dbReference type="ARBA" id="ARBA00022840"/>
    </source>
</evidence>
<keyword evidence="16" id="KW-0863">Zinc-finger</keyword>
<evidence type="ECO:0000256" key="1">
    <source>
        <dbReference type="ARBA" id="ARBA00004147"/>
    </source>
</evidence>
<keyword evidence="3" id="KW-1048">Host nucleus</keyword>
<dbReference type="InterPro" id="IPR037102">
    <property type="entry name" value="Znf_lg_T-Ag_D1_dom_sf"/>
</dbReference>
<evidence type="ECO:0000259" key="17">
    <source>
        <dbReference type="PROSITE" id="PS51287"/>
    </source>
</evidence>
<evidence type="ECO:0000256" key="14">
    <source>
        <dbReference type="ARBA" id="ARBA00048988"/>
    </source>
</evidence>
<evidence type="ECO:0000256" key="7">
    <source>
        <dbReference type="ARBA" id="ARBA00022801"/>
    </source>
</evidence>
<sequence>MITPSRHRVSAINNYCRSLCSISFVLVKGVNKEYPLYLHMCIEPYNKIEESLPGGLSRDFFDTPEEAQKNVSWKLVSEFALETGTDDLYLLMGMYKEFGESPDDCIKCKDKIVQSHYEHHPVHFENAQHFLECRNQKAICQQAVDGVIAFKRVQTTQFSREQLLTERFKKLFHRMENLFSARSKVSIKLYMALKASGLLYTRKKMGRHLVWQTFKLLLGVINLAKSNVEQIQELLSIFRAIKSEMRDNTPPREMVPIITCMLMCFSEQLRSRVKGLKDMLKPKCRPTVRKIFFSSPPQWEDCPDSLSLAYCADPTLRANPALAARPDIDSNQWADRPDGADGSTGEECFVFDCQGLRKELSVAKQLGAVKEEASSQVYVFV</sequence>
<dbReference type="EC" id="5.6.2.4" evidence="13"/>
<dbReference type="GO" id="GO:0006260">
    <property type="term" value="P:DNA replication"/>
    <property type="evidence" value="ECO:0007669"/>
    <property type="project" value="UniProtKB-KW"/>
</dbReference>
<dbReference type="PROSITE" id="PS51341">
    <property type="entry name" value="ZF_LTAG_D1"/>
    <property type="match status" value="1"/>
</dbReference>
<keyword evidence="8" id="KW-0347">Helicase</keyword>
<dbReference type="SUPFAM" id="SSF52540">
    <property type="entry name" value="P-loop containing nucleoside triphosphate hydrolases"/>
    <property type="match status" value="1"/>
</dbReference>
<keyword evidence="5" id="KW-0479">Metal-binding</keyword>
<evidence type="ECO:0000256" key="15">
    <source>
        <dbReference type="PROSITE-ProRule" id="PRU00620"/>
    </source>
</evidence>
<dbReference type="EMBL" id="PP711980">
    <property type="protein sequence ID" value="XBH24076.1"/>
    <property type="molecule type" value="Genomic_DNA"/>
</dbReference>
<evidence type="ECO:0000256" key="12">
    <source>
        <dbReference type="ARBA" id="ARBA00034617"/>
    </source>
</evidence>
<keyword evidence="11" id="KW-0413">Isomerase</keyword>
<dbReference type="GO" id="GO:0005524">
    <property type="term" value="F:ATP binding"/>
    <property type="evidence" value="ECO:0007669"/>
    <property type="project" value="UniProtKB-KW"/>
</dbReference>
<feature type="DNA-binding region" description="T-ag OBD" evidence="15">
    <location>
        <begin position="1"/>
        <end position="58"/>
    </location>
</feature>
<comment type="catalytic activity">
    <reaction evidence="14">
        <text>ATP + H2O = ADP + phosphate + H(+)</text>
        <dbReference type="Rhea" id="RHEA:13065"/>
        <dbReference type="ChEBI" id="CHEBI:15377"/>
        <dbReference type="ChEBI" id="CHEBI:15378"/>
        <dbReference type="ChEBI" id="CHEBI:30616"/>
        <dbReference type="ChEBI" id="CHEBI:43474"/>
        <dbReference type="ChEBI" id="CHEBI:456216"/>
        <dbReference type="EC" id="5.6.2.4"/>
    </reaction>
</comment>
<keyword evidence="9" id="KW-0067">ATP-binding</keyword>
<accession>A0AAU7E2H1</accession>
<keyword evidence="2" id="KW-0244">Early protein</keyword>
<organism evidence="19">
    <name type="scientific">Rousettus bat polyomavirus</name>
    <dbReference type="NCBI Taxonomy" id="3141932"/>
    <lineage>
        <taxon>Viruses</taxon>
        <taxon>Monodnaviria</taxon>
        <taxon>Shotokuvirae</taxon>
        <taxon>Cossaviricota</taxon>
        <taxon>Papovaviricetes</taxon>
        <taxon>Sepolyvirales</taxon>
        <taxon>Polyomaviridae</taxon>
    </lineage>
</organism>
<dbReference type="GO" id="GO:0003688">
    <property type="term" value="F:DNA replication origin binding"/>
    <property type="evidence" value="ECO:0007669"/>
    <property type="project" value="InterPro"/>
</dbReference>
<keyword evidence="7" id="KW-0378">Hydrolase</keyword>
<feature type="domain" description="T-ag D1-type" evidence="18">
    <location>
        <begin position="68"/>
        <end position="160"/>
    </location>
</feature>
<protein>
    <recommendedName>
        <fullName evidence="13">DNA 3'-5' helicase</fullName>
        <ecNumber evidence="13">5.6.2.4</ecNumber>
    </recommendedName>
</protein>
<evidence type="ECO:0000256" key="2">
    <source>
        <dbReference type="ARBA" id="ARBA00022518"/>
    </source>
</evidence>
<evidence type="ECO:0000256" key="8">
    <source>
        <dbReference type="ARBA" id="ARBA00022806"/>
    </source>
</evidence>
<dbReference type="GO" id="GO:0008270">
    <property type="term" value="F:zinc ion binding"/>
    <property type="evidence" value="ECO:0007669"/>
    <property type="project" value="UniProtKB-KW"/>
</dbReference>
<dbReference type="GO" id="GO:0016787">
    <property type="term" value="F:hydrolase activity"/>
    <property type="evidence" value="ECO:0007669"/>
    <property type="project" value="UniProtKB-KW"/>
</dbReference>
<dbReference type="Gene3D" id="1.20.1050.70">
    <property type="entry name" value="Large T antigen, SV40, domain 3"/>
    <property type="match status" value="1"/>
</dbReference>
<dbReference type="InterPro" id="IPR003133">
    <property type="entry name" value="T_Ag_DNA-bd"/>
</dbReference>
<dbReference type="Pfam" id="PF02217">
    <property type="entry name" value="T_Ag_DNA_bind"/>
    <property type="match status" value="1"/>
</dbReference>
<evidence type="ECO:0000256" key="3">
    <source>
        <dbReference type="ARBA" id="ARBA00022562"/>
    </source>
</evidence>
<dbReference type="Gene3D" id="1.10.10.510">
    <property type="entry name" value="Zinc finger, large T-antigen D1 domain"/>
    <property type="match status" value="1"/>
</dbReference>